<dbReference type="SUPFAM" id="SSF54001">
    <property type="entry name" value="Cysteine proteinases"/>
    <property type="match status" value="1"/>
</dbReference>
<proteinExistence type="inferred from homology"/>
<dbReference type="AlphaFoldDB" id="A0A9D5DJ19"/>
<dbReference type="Proteomes" id="UP001085076">
    <property type="component" value="Miscellaneous, Linkage group lg01"/>
</dbReference>
<dbReference type="InterPro" id="IPR001394">
    <property type="entry name" value="Peptidase_C19_UCH"/>
</dbReference>
<comment type="function">
    <text evidence="6">Recognizes and hydrolyzes the peptide bond at the C-terminal Gly of ubiquitin. Involved in the processing of poly-ubiquitin precursors as well as that of ubiquitinated proteins.</text>
</comment>
<evidence type="ECO:0000256" key="1">
    <source>
        <dbReference type="ARBA" id="ARBA00009085"/>
    </source>
</evidence>
<evidence type="ECO:0000259" key="8">
    <source>
        <dbReference type="PROSITE" id="PS50235"/>
    </source>
</evidence>
<dbReference type="InterPro" id="IPR050164">
    <property type="entry name" value="Peptidase_C19"/>
</dbReference>
<dbReference type="PANTHER" id="PTHR24006">
    <property type="entry name" value="UBIQUITIN CARBOXYL-TERMINAL HYDROLASE"/>
    <property type="match status" value="1"/>
</dbReference>
<reference evidence="9" key="2">
    <citation type="journal article" date="2022" name="Hortic Res">
        <title>The genome of Dioscorea zingiberensis sheds light on the biosynthesis, origin and evolution of the medicinally important diosgenin saponins.</title>
        <authorList>
            <person name="Li Y."/>
            <person name="Tan C."/>
            <person name="Li Z."/>
            <person name="Guo J."/>
            <person name="Li S."/>
            <person name="Chen X."/>
            <person name="Wang C."/>
            <person name="Dai X."/>
            <person name="Yang H."/>
            <person name="Song W."/>
            <person name="Hou L."/>
            <person name="Xu J."/>
            <person name="Tong Z."/>
            <person name="Xu A."/>
            <person name="Yuan X."/>
            <person name="Wang W."/>
            <person name="Yang Q."/>
            <person name="Chen L."/>
            <person name="Sun Z."/>
            <person name="Wang K."/>
            <person name="Pan B."/>
            <person name="Chen J."/>
            <person name="Bao Y."/>
            <person name="Liu F."/>
            <person name="Qi X."/>
            <person name="Gang D.R."/>
            <person name="Wen J."/>
            <person name="Li J."/>
        </authorList>
    </citation>
    <scope>NUCLEOTIDE SEQUENCE</scope>
    <source>
        <strain evidence="9">Dzin_1.0</strain>
    </source>
</reference>
<evidence type="ECO:0000256" key="7">
    <source>
        <dbReference type="SAM" id="MobiDB-lite"/>
    </source>
</evidence>
<keyword evidence="3" id="KW-0833">Ubl conjugation pathway</keyword>
<feature type="compositionally biased region" description="Low complexity" evidence="7">
    <location>
        <begin position="377"/>
        <end position="386"/>
    </location>
</feature>
<keyword evidence="5" id="KW-0788">Thiol protease</keyword>
<dbReference type="PANTHER" id="PTHR24006:SF747">
    <property type="entry name" value="UBIQUITIN CARBOXYL-TERMINAL HYDROLASE 20"/>
    <property type="match status" value="1"/>
</dbReference>
<evidence type="ECO:0000256" key="6">
    <source>
        <dbReference type="ARBA" id="ARBA00037450"/>
    </source>
</evidence>
<dbReference type="InterPro" id="IPR018200">
    <property type="entry name" value="USP_CS"/>
</dbReference>
<dbReference type="OrthoDB" id="420187at2759"/>
<dbReference type="PROSITE" id="PS00973">
    <property type="entry name" value="USP_2"/>
    <property type="match status" value="1"/>
</dbReference>
<dbReference type="GO" id="GO:0005634">
    <property type="term" value="C:nucleus"/>
    <property type="evidence" value="ECO:0007669"/>
    <property type="project" value="TreeGrafter"/>
</dbReference>
<evidence type="ECO:0000256" key="2">
    <source>
        <dbReference type="ARBA" id="ARBA00022670"/>
    </source>
</evidence>
<comment type="similarity">
    <text evidence="1">Belongs to the peptidase C19 family.</text>
</comment>
<dbReference type="GO" id="GO:0016579">
    <property type="term" value="P:protein deubiquitination"/>
    <property type="evidence" value="ECO:0007669"/>
    <property type="project" value="InterPro"/>
</dbReference>
<organism evidence="9 10">
    <name type="scientific">Dioscorea zingiberensis</name>
    <dbReference type="NCBI Taxonomy" id="325984"/>
    <lineage>
        <taxon>Eukaryota</taxon>
        <taxon>Viridiplantae</taxon>
        <taxon>Streptophyta</taxon>
        <taxon>Embryophyta</taxon>
        <taxon>Tracheophyta</taxon>
        <taxon>Spermatophyta</taxon>
        <taxon>Magnoliopsida</taxon>
        <taxon>Liliopsida</taxon>
        <taxon>Dioscoreales</taxon>
        <taxon>Dioscoreaceae</taxon>
        <taxon>Dioscorea</taxon>
    </lineage>
</organism>
<keyword evidence="10" id="KW-1185">Reference proteome</keyword>
<dbReference type="InterPro" id="IPR038765">
    <property type="entry name" value="Papain-like_cys_pep_sf"/>
</dbReference>
<feature type="region of interest" description="Disordered" evidence="7">
    <location>
        <begin position="374"/>
        <end position="450"/>
    </location>
</feature>
<dbReference type="PROSITE" id="PS50235">
    <property type="entry name" value="USP_3"/>
    <property type="match status" value="1"/>
</dbReference>
<name>A0A9D5DJ19_9LILI</name>
<feature type="domain" description="USP" evidence="8">
    <location>
        <begin position="32"/>
        <end position="333"/>
    </location>
</feature>
<dbReference type="GO" id="GO:0005829">
    <property type="term" value="C:cytosol"/>
    <property type="evidence" value="ECO:0007669"/>
    <property type="project" value="TreeGrafter"/>
</dbReference>
<comment type="caution">
    <text evidence="9">The sequence shown here is derived from an EMBL/GenBank/DDBJ whole genome shotgun (WGS) entry which is preliminary data.</text>
</comment>
<evidence type="ECO:0000313" key="10">
    <source>
        <dbReference type="Proteomes" id="UP001085076"/>
    </source>
</evidence>
<protein>
    <recommendedName>
        <fullName evidence="8">USP domain-containing protein</fullName>
    </recommendedName>
</protein>
<dbReference type="GO" id="GO:0004843">
    <property type="term" value="F:cysteine-type deubiquitinase activity"/>
    <property type="evidence" value="ECO:0007669"/>
    <property type="project" value="InterPro"/>
</dbReference>
<dbReference type="EMBL" id="JAGGNH010000001">
    <property type="protein sequence ID" value="KAJ0989947.1"/>
    <property type="molecule type" value="Genomic_DNA"/>
</dbReference>
<sequence>MEPGQIGLNDAESEKSLGFLDSLNDKPDLVGAALNNLGNTCFLNVVLQCITHTVPLVEKLRSVKHPRCSGFCSLCALRDHVEQSMLMSGNAICPTDFTTNLNKISSDLELGNQEDSHEFLRCFLDSVDSCCLHPRSEEPLPLEEDSLVKQIFGGRLKSQLQCSECGHRSDTFEPLLDVSLEINDVDSITEALESFFKVEKIEDEETKFTCGGCHQQVMVEKQLMLDQAPEVAALHLKRFEHNGLCIRKINKHVKFDLELDLRPFLSSMDAAGQFKYDLYAVVVHIGIFGTGHYYAFIRSSPSTWHCMDDSKVVGVSESLVLDEPAYLLFYKKQGSSPWFSSLMEAHKMSKCFTPDNTSPTSVLDFVGQNPAPTFWGESSSSSSNESQDNDEESSPITYASRSSIGAERIPSPVRTPKPVNLMCNARRADDEAPTGLLRRQVPRTPRPDESSAEIIFHEEPLADEDEACPILQAVHGEQGFCPASPSTNLNQEAFSWKACAPLVGKGGSVLQHNLRMNNKKSCTHPSMCCRFLSLSKYCSFMTYEGDVDGEFRTNYGGQAGFQLIEEVESSVKTAEFGEAGDHEVIGGGIQRAARVLLALLYLESFVGHAFGEEEGDEEVVGLGSDLGAKGRVLEFFEAGENDLEIRSHGKVLDSAVDGGGGKIRG</sequence>
<keyword evidence="4" id="KW-0378">Hydrolase</keyword>
<dbReference type="FunFam" id="3.90.70.10:FF:000116">
    <property type="entry name" value="Ubiquitin carboxyl-terminal hydrolase 20"/>
    <property type="match status" value="1"/>
</dbReference>
<gene>
    <name evidence="9" type="ORF">J5N97_008303</name>
</gene>
<evidence type="ECO:0000256" key="4">
    <source>
        <dbReference type="ARBA" id="ARBA00022801"/>
    </source>
</evidence>
<dbReference type="GO" id="GO:0006508">
    <property type="term" value="P:proteolysis"/>
    <property type="evidence" value="ECO:0007669"/>
    <property type="project" value="UniProtKB-KW"/>
</dbReference>
<dbReference type="InterPro" id="IPR028889">
    <property type="entry name" value="USP"/>
</dbReference>
<evidence type="ECO:0000313" key="9">
    <source>
        <dbReference type="EMBL" id="KAJ0989947.1"/>
    </source>
</evidence>
<dbReference type="Pfam" id="PF00443">
    <property type="entry name" value="UCH"/>
    <property type="match status" value="1"/>
</dbReference>
<reference evidence="9" key="1">
    <citation type="submission" date="2021-03" db="EMBL/GenBank/DDBJ databases">
        <authorList>
            <person name="Li Z."/>
            <person name="Yang C."/>
        </authorList>
    </citation>
    <scope>NUCLEOTIDE SEQUENCE</scope>
    <source>
        <strain evidence="9">Dzin_1.0</strain>
        <tissue evidence="9">Leaf</tissue>
    </source>
</reference>
<dbReference type="Gene3D" id="3.90.70.10">
    <property type="entry name" value="Cysteine proteinases"/>
    <property type="match status" value="1"/>
</dbReference>
<evidence type="ECO:0000256" key="3">
    <source>
        <dbReference type="ARBA" id="ARBA00022786"/>
    </source>
</evidence>
<evidence type="ECO:0000256" key="5">
    <source>
        <dbReference type="ARBA" id="ARBA00022807"/>
    </source>
</evidence>
<keyword evidence="2" id="KW-0645">Protease</keyword>
<accession>A0A9D5DJ19</accession>